<organism evidence="5 6">
    <name type="scientific">Rhodosorus marinus</name>
    <dbReference type="NCBI Taxonomy" id="101924"/>
    <lineage>
        <taxon>Eukaryota</taxon>
        <taxon>Rhodophyta</taxon>
        <taxon>Stylonematophyceae</taxon>
        <taxon>Stylonematales</taxon>
        <taxon>Stylonemataceae</taxon>
        <taxon>Rhodosorus</taxon>
    </lineage>
</organism>
<dbReference type="GO" id="GO:0032543">
    <property type="term" value="P:mitochondrial translation"/>
    <property type="evidence" value="ECO:0007669"/>
    <property type="project" value="TreeGrafter"/>
</dbReference>
<evidence type="ECO:0000256" key="1">
    <source>
        <dbReference type="ARBA" id="ARBA00022741"/>
    </source>
</evidence>
<dbReference type="InterPro" id="IPR006073">
    <property type="entry name" value="GTP-bd"/>
</dbReference>
<keyword evidence="1" id="KW-0547">Nucleotide-binding</keyword>
<dbReference type="Proteomes" id="UP001157974">
    <property type="component" value="Unassembled WGS sequence"/>
</dbReference>
<dbReference type="Gene3D" id="1.10.1580.10">
    <property type="match status" value="1"/>
</dbReference>
<protein>
    <recommendedName>
        <fullName evidence="4">G domain-containing protein</fullName>
    </recommendedName>
</protein>
<dbReference type="GO" id="GO:0005739">
    <property type="term" value="C:mitochondrion"/>
    <property type="evidence" value="ECO:0007669"/>
    <property type="project" value="TreeGrafter"/>
</dbReference>
<dbReference type="GO" id="GO:0003924">
    <property type="term" value="F:GTPase activity"/>
    <property type="evidence" value="ECO:0007669"/>
    <property type="project" value="TreeGrafter"/>
</dbReference>
<keyword evidence="6" id="KW-1185">Reference proteome</keyword>
<reference evidence="5 6" key="1">
    <citation type="journal article" date="2023" name="Nat. Commun.">
        <title>Origin of minicircular mitochondrial genomes in red algae.</title>
        <authorList>
            <person name="Lee Y."/>
            <person name="Cho C.H."/>
            <person name="Lee Y.M."/>
            <person name="Park S.I."/>
            <person name="Yang J.H."/>
            <person name="West J.A."/>
            <person name="Bhattacharya D."/>
            <person name="Yoon H.S."/>
        </authorList>
    </citation>
    <scope>NUCLEOTIDE SEQUENCE [LARGE SCALE GENOMIC DNA]</scope>
    <source>
        <strain evidence="5 6">CCMP1338</strain>
        <tissue evidence="5">Whole cell</tissue>
    </source>
</reference>
<keyword evidence="2" id="KW-0342">GTP-binding</keyword>
<dbReference type="PANTHER" id="PTHR45782">
    <property type="entry name" value="MITOCHONDRIAL RIBOSOME-ASSOCIATED GTPASE 1"/>
    <property type="match status" value="1"/>
</dbReference>
<evidence type="ECO:0000256" key="2">
    <source>
        <dbReference type="ARBA" id="ARBA00023134"/>
    </source>
</evidence>
<dbReference type="PANTHER" id="PTHR45782:SF4">
    <property type="entry name" value="MITOCHONDRIAL RIBOSOME-ASSOCIATED GTPASE 1"/>
    <property type="match status" value="1"/>
</dbReference>
<accession>A0AAV8UXY5</accession>
<proteinExistence type="predicted"/>
<dbReference type="InterPro" id="IPR023179">
    <property type="entry name" value="GTP-bd_ortho_bundle_sf"/>
</dbReference>
<dbReference type="EMBL" id="JAMWBK010000004">
    <property type="protein sequence ID" value="KAJ8905932.1"/>
    <property type="molecule type" value="Genomic_DNA"/>
</dbReference>
<dbReference type="Gene3D" id="3.40.50.300">
    <property type="entry name" value="P-loop containing nucleotide triphosphate hydrolases"/>
    <property type="match status" value="1"/>
</dbReference>
<dbReference type="Pfam" id="PF01926">
    <property type="entry name" value="MMR_HSR1"/>
    <property type="match status" value="1"/>
</dbReference>
<evidence type="ECO:0000313" key="5">
    <source>
        <dbReference type="EMBL" id="KAJ8905932.1"/>
    </source>
</evidence>
<sequence>MAFVGLGGGYSPGRRGVRHVICGSEAADNNLVEFRQSFEGFKRIPVDTDTLRLIREEVSKIRDEVKVIVEVRDPRVPMSSYSTMFKQWRKELKTESMVIYTKAEIVPEDQKERIRAFTMDQMDIPYEQVFFEDLRQVRKLRTPDRQEMVSKMKRLALLQGKPTMKRESYKVMVTGVPNSGKSSVVYVSTRTLTKNRKRRGLYSLPPVGFQVGTTKVIGQNWLTLNPDVVLLDTPGVISKSHTGAEDPETPYKLAVCQCISLTKLSEQTGITSKEVADYLLFKLNQAQELTYTRIYDLILPTDDIDEVLQRVPGATDELKALRFLRDFQRNKLGFLVLDDIPELETDRPDKEEVDDFVDEVERKFQEVKRRTRLERMRQKRLMMWKDEPEETSIGRNPPSDFNF</sequence>
<comment type="caution">
    <text evidence="5">The sequence shown here is derived from an EMBL/GenBank/DDBJ whole genome shotgun (WGS) entry which is preliminary data.</text>
</comment>
<gene>
    <name evidence="5" type="ORF">NDN08_002433</name>
</gene>
<evidence type="ECO:0000259" key="4">
    <source>
        <dbReference type="Pfam" id="PF01926"/>
    </source>
</evidence>
<dbReference type="GO" id="GO:0005525">
    <property type="term" value="F:GTP binding"/>
    <property type="evidence" value="ECO:0007669"/>
    <property type="project" value="UniProtKB-KW"/>
</dbReference>
<name>A0AAV8UXY5_9RHOD</name>
<dbReference type="SUPFAM" id="SSF52540">
    <property type="entry name" value="P-loop containing nucleoside triphosphate hydrolases"/>
    <property type="match status" value="2"/>
</dbReference>
<dbReference type="AlphaFoldDB" id="A0AAV8UXY5"/>
<feature type="region of interest" description="Disordered" evidence="3">
    <location>
        <begin position="384"/>
        <end position="403"/>
    </location>
</feature>
<feature type="domain" description="G" evidence="4">
    <location>
        <begin position="170"/>
        <end position="244"/>
    </location>
</feature>
<evidence type="ECO:0000256" key="3">
    <source>
        <dbReference type="SAM" id="MobiDB-lite"/>
    </source>
</evidence>
<evidence type="ECO:0000313" key="6">
    <source>
        <dbReference type="Proteomes" id="UP001157974"/>
    </source>
</evidence>
<dbReference type="InterPro" id="IPR027417">
    <property type="entry name" value="P-loop_NTPase"/>
</dbReference>